<reference evidence="3" key="2">
    <citation type="submission" date="2020-05" db="UniProtKB">
        <authorList>
            <consortium name="EnsemblMetazoa"/>
        </authorList>
    </citation>
    <scope>IDENTIFICATION</scope>
    <source>
        <strain evidence="3">A-37</strain>
    </source>
</reference>
<feature type="compositionally biased region" description="Basic and acidic residues" evidence="1">
    <location>
        <begin position="38"/>
        <end position="54"/>
    </location>
</feature>
<feature type="compositionally biased region" description="Acidic residues" evidence="1">
    <location>
        <begin position="99"/>
        <end position="108"/>
    </location>
</feature>
<feature type="region of interest" description="Disordered" evidence="1">
    <location>
        <begin position="24"/>
        <end position="122"/>
    </location>
</feature>
<dbReference type="VEuPathDB" id="VectorBase:ACUA002992"/>
<sequence length="122" mass="14008">MKLFLVRCIDWWVWVVFVQVEPDENKPFDNASIQSGDSVDRPLEMDDGEVKNDNEEIDDEVDDNDDDADDDDDDDEIDDELLEDDDDEEGDHVRLDGTDAQDVDEEFTSDSFCSGEFFSSNI</sequence>
<dbReference type="EnsemblMetazoa" id="ACUA002992-RA">
    <property type="protein sequence ID" value="ACUA002992-PA"/>
    <property type="gene ID" value="ACUA002992"/>
</dbReference>
<feature type="compositionally biased region" description="Polar residues" evidence="1">
    <location>
        <begin position="109"/>
        <end position="122"/>
    </location>
</feature>
<reference evidence="4" key="1">
    <citation type="submission" date="2013-09" db="EMBL/GenBank/DDBJ databases">
        <title>The Genome Sequence of Anopheles culicifacies species A.</title>
        <authorList>
            <consortium name="The Broad Institute Genomics Platform"/>
            <person name="Neafsey D.E."/>
            <person name="Besansky N."/>
            <person name="Howell P."/>
            <person name="Walton C."/>
            <person name="Young S.K."/>
            <person name="Zeng Q."/>
            <person name="Gargeya S."/>
            <person name="Fitzgerald M."/>
            <person name="Haas B."/>
            <person name="Abouelleil A."/>
            <person name="Allen A.W."/>
            <person name="Alvarado L."/>
            <person name="Arachchi H.M."/>
            <person name="Berlin A.M."/>
            <person name="Chapman S.B."/>
            <person name="Gainer-Dewar J."/>
            <person name="Goldberg J."/>
            <person name="Griggs A."/>
            <person name="Gujja S."/>
            <person name="Hansen M."/>
            <person name="Howarth C."/>
            <person name="Imamovic A."/>
            <person name="Ireland A."/>
            <person name="Larimer J."/>
            <person name="McCowan C."/>
            <person name="Murphy C."/>
            <person name="Pearson M."/>
            <person name="Poon T.W."/>
            <person name="Priest M."/>
            <person name="Roberts A."/>
            <person name="Saif S."/>
            <person name="Shea T."/>
            <person name="Sisk P."/>
            <person name="Sykes S."/>
            <person name="Wortman J."/>
            <person name="Nusbaum C."/>
            <person name="Birren B."/>
        </authorList>
    </citation>
    <scope>NUCLEOTIDE SEQUENCE [LARGE SCALE GENOMIC DNA]</scope>
    <source>
        <strain evidence="4">A-37</strain>
    </source>
</reference>
<name>A0A182LVH4_9DIPT</name>
<evidence type="ECO:0000313" key="3">
    <source>
        <dbReference type="EnsemblMetazoa" id="ACUA002992-PA"/>
    </source>
</evidence>
<feature type="signal peptide" evidence="2">
    <location>
        <begin position="1"/>
        <end position="20"/>
    </location>
</feature>
<feature type="chain" id="PRO_5008127518" evidence="2">
    <location>
        <begin position="21"/>
        <end position="122"/>
    </location>
</feature>
<organism evidence="3 4">
    <name type="scientific">Anopheles culicifacies</name>
    <dbReference type="NCBI Taxonomy" id="139723"/>
    <lineage>
        <taxon>Eukaryota</taxon>
        <taxon>Metazoa</taxon>
        <taxon>Ecdysozoa</taxon>
        <taxon>Arthropoda</taxon>
        <taxon>Hexapoda</taxon>
        <taxon>Insecta</taxon>
        <taxon>Pterygota</taxon>
        <taxon>Neoptera</taxon>
        <taxon>Endopterygota</taxon>
        <taxon>Diptera</taxon>
        <taxon>Nematocera</taxon>
        <taxon>Culicoidea</taxon>
        <taxon>Culicidae</taxon>
        <taxon>Anophelinae</taxon>
        <taxon>Anopheles</taxon>
        <taxon>culicifacies species complex</taxon>
    </lineage>
</organism>
<keyword evidence="4" id="KW-1185">Reference proteome</keyword>
<evidence type="ECO:0000256" key="2">
    <source>
        <dbReference type="SAM" id="SignalP"/>
    </source>
</evidence>
<dbReference type="Proteomes" id="UP000075883">
    <property type="component" value="Unassembled WGS sequence"/>
</dbReference>
<accession>A0A182LVH4</accession>
<evidence type="ECO:0000256" key="1">
    <source>
        <dbReference type="SAM" id="MobiDB-lite"/>
    </source>
</evidence>
<proteinExistence type="predicted"/>
<keyword evidence="2" id="KW-0732">Signal</keyword>
<dbReference type="AlphaFoldDB" id="A0A182LVH4"/>
<feature type="compositionally biased region" description="Acidic residues" evidence="1">
    <location>
        <begin position="55"/>
        <end position="90"/>
    </location>
</feature>
<evidence type="ECO:0000313" key="4">
    <source>
        <dbReference type="Proteomes" id="UP000075883"/>
    </source>
</evidence>
<dbReference type="EMBL" id="AXCM01011440">
    <property type="status" value="NOT_ANNOTATED_CDS"/>
    <property type="molecule type" value="Genomic_DNA"/>
</dbReference>
<protein>
    <submittedName>
        <fullName evidence="3">Uncharacterized protein</fullName>
    </submittedName>
</protein>